<feature type="region of interest" description="Disordered" evidence="1">
    <location>
        <begin position="41"/>
        <end position="66"/>
    </location>
</feature>
<reference evidence="2 3" key="1">
    <citation type="submission" date="2024-09" db="EMBL/GenBank/DDBJ databases">
        <authorList>
            <person name="Lee S.D."/>
        </authorList>
    </citation>
    <scope>NUCLEOTIDE SEQUENCE [LARGE SCALE GENOMIC DNA]</scope>
    <source>
        <strain evidence="2 3">N8-3</strain>
    </source>
</reference>
<comment type="caution">
    <text evidence="2">The sequence shown here is derived from an EMBL/GenBank/DDBJ whole genome shotgun (WGS) entry which is preliminary data.</text>
</comment>
<name>A0ABV6W1K3_9ACTN</name>
<accession>A0ABV6W1K3</accession>
<proteinExistence type="predicted"/>
<sequence length="125" mass="13141">MASGVLPAEASPLTLPAPAERGSTRIADRVLARIASRAAVEAVTPHAPDPRRLETPRASAHRHRRGTVSIKVGLDLPYPADIGALSGEVHQRIVERLDELAGTEAPKVSLVVERLVPDAPSGGLL</sequence>
<keyword evidence="3" id="KW-1185">Reference proteome</keyword>
<evidence type="ECO:0008006" key="4">
    <source>
        <dbReference type="Google" id="ProtNLM"/>
    </source>
</evidence>
<dbReference type="Proteomes" id="UP001592531">
    <property type="component" value="Unassembled WGS sequence"/>
</dbReference>
<gene>
    <name evidence="2" type="ORF">ACEZDE_24240</name>
</gene>
<organism evidence="2 3">
    <name type="scientific">Streptacidiphilus cavernicola</name>
    <dbReference type="NCBI Taxonomy" id="3342716"/>
    <lineage>
        <taxon>Bacteria</taxon>
        <taxon>Bacillati</taxon>
        <taxon>Actinomycetota</taxon>
        <taxon>Actinomycetes</taxon>
        <taxon>Kitasatosporales</taxon>
        <taxon>Streptomycetaceae</taxon>
        <taxon>Streptacidiphilus</taxon>
    </lineage>
</organism>
<evidence type="ECO:0000313" key="3">
    <source>
        <dbReference type="Proteomes" id="UP001592531"/>
    </source>
</evidence>
<evidence type="ECO:0000313" key="2">
    <source>
        <dbReference type="EMBL" id="MFC1419721.1"/>
    </source>
</evidence>
<dbReference type="EMBL" id="JBHFAB010000020">
    <property type="protein sequence ID" value="MFC1419721.1"/>
    <property type="molecule type" value="Genomic_DNA"/>
</dbReference>
<dbReference type="RefSeq" id="WP_380539540.1">
    <property type="nucleotide sequence ID" value="NZ_JBHFAB010000020.1"/>
</dbReference>
<evidence type="ECO:0000256" key="1">
    <source>
        <dbReference type="SAM" id="MobiDB-lite"/>
    </source>
</evidence>
<protein>
    <recommendedName>
        <fullName evidence="4">Asp23/Gls24 family envelope stress response protein</fullName>
    </recommendedName>
</protein>
<feature type="region of interest" description="Disordered" evidence="1">
    <location>
        <begin position="1"/>
        <end position="22"/>
    </location>
</feature>